<dbReference type="PANTHER" id="PTHR48077:SF3">
    <property type="entry name" value="TRYPTOPHAN SYNTHASE"/>
    <property type="match status" value="1"/>
</dbReference>
<sequence>MPALAELEQAWIEARLDPGYREQLDGLLRDYVGRSTPLYLAERLSEVAGRTIYLKREDLNHTGAHKINNALGQALLARRMGKTRIIAETGAGQHGVASATACALLGLECIVYMGEEDIRRQKPNVERMELLGARVAPVTAGARTLKEAVSEAIRDWVTNVGDTHYIIGSAVGPAPYPSIVRDLQRLIGDEARAQVLEREGRLPDRVIACVGGGSNAIGMFAGFQHDEDVALIGVEAAGEGLESGRHGAPLTVGGRPGVLHGSLSLIMQDEEGQVTEAHSVSAGLDYPGSGPEHAWLRESGRATYVAVGDHDALRAFRTVAQLEGIIPALEPSHALHYVLTEPTDSTLDVVCLSGRGDKDLAEVIAQLRELEGPDALHRRDHPGAGA</sequence>
<dbReference type="GO" id="GO:0004834">
    <property type="term" value="F:tryptophan synthase activity"/>
    <property type="evidence" value="ECO:0007669"/>
    <property type="project" value="UniProtKB-UniRule"/>
</dbReference>
<keyword evidence="10 12" id="KW-0456">Lyase</keyword>
<dbReference type="AlphaFoldDB" id="A0A2T4UFT7"/>
<reference evidence="14 15" key="1">
    <citation type="submission" date="2018-03" db="EMBL/GenBank/DDBJ databases">
        <title>Aquarubrobacter algicola gen. nov., sp. nov., a novel actinobacterium isolated from shallow eutrophic lake during the end of cyanobacterial harmful algal blooms.</title>
        <authorList>
            <person name="Chun S.J."/>
        </authorList>
    </citation>
    <scope>NUCLEOTIDE SEQUENCE [LARGE SCALE GENOMIC DNA]</scope>
    <source>
        <strain evidence="14 15">Seoho-28</strain>
    </source>
</reference>
<accession>A0A2T4UFT7</accession>
<keyword evidence="9 12" id="KW-0057">Aromatic amino acid biosynthesis</keyword>
<evidence type="ECO:0000313" key="15">
    <source>
        <dbReference type="Proteomes" id="UP000240739"/>
    </source>
</evidence>
<evidence type="ECO:0000256" key="9">
    <source>
        <dbReference type="ARBA" id="ARBA00023141"/>
    </source>
</evidence>
<evidence type="ECO:0000256" key="8">
    <source>
        <dbReference type="ARBA" id="ARBA00022898"/>
    </source>
</evidence>
<comment type="pathway">
    <text evidence="3 12">Amino-acid biosynthesis; L-tryptophan biosynthesis; L-tryptophan from chorismate: step 5/5.</text>
</comment>
<evidence type="ECO:0000256" key="7">
    <source>
        <dbReference type="ARBA" id="ARBA00022822"/>
    </source>
</evidence>
<dbReference type="PANTHER" id="PTHR48077">
    <property type="entry name" value="TRYPTOPHAN SYNTHASE-RELATED"/>
    <property type="match status" value="1"/>
</dbReference>
<dbReference type="PIRSF" id="PIRSF001413">
    <property type="entry name" value="Trp_syn_beta"/>
    <property type="match status" value="1"/>
</dbReference>
<evidence type="ECO:0000256" key="11">
    <source>
        <dbReference type="ARBA" id="ARBA00049047"/>
    </source>
</evidence>
<evidence type="ECO:0000256" key="6">
    <source>
        <dbReference type="ARBA" id="ARBA00022605"/>
    </source>
</evidence>
<feature type="modified residue" description="N6-(pyridoxal phosphate)lysine" evidence="12">
    <location>
        <position position="66"/>
    </location>
</feature>
<comment type="cofactor">
    <cofactor evidence="1 12">
        <name>pyridoxal 5'-phosphate</name>
        <dbReference type="ChEBI" id="CHEBI:597326"/>
    </cofactor>
</comment>
<dbReference type="EC" id="4.2.1.20" evidence="12"/>
<dbReference type="InterPro" id="IPR023026">
    <property type="entry name" value="Trp_synth_beta/beta-like"/>
</dbReference>
<dbReference type="UniPathway" id="UPA00035">
    <property type="reaction ID" value="UER00044"/>
</dbReference>
<dbReference type="InterPro" id="IPR006653">
    <property type="entry name" value="Trp_synth_b_CS"/>
</dbReference>
<dbReference type="Pfam" id="PF00291">
    <property type="entry name" value="PALP"/>
    <property type="match status" value="1"/>
</dbReference>
<dbReference type="HAMAP" id="MF_00133">
    <property type="entry name" value="Trp_synth_beta"/>
    <property type="match status" value="1"/>
</dbReference>
<comment type="similarity">
    <text evidence="4 12">Belongs to the TrpB family.</text>
</comment>
<dbReference type="FunFam" id="3.40.50.1100:FF:000004">
    <property type="entry name" value="Tryptophan synthase beta chain"/>
    <property type="match status" value="1"/>
</dbReference>
<evidence type="ECO:0000256" key="10">
    <source>
        <dbReference type="ARBA" id="ARBA00023239"/>
    </source>
</evidence>
<comment type="function">
    <text evidence="2 12">The beta subunit is responsible for the synthesis of L-tryptophan from indole and L-serine.</text>
</comment>
<keyword evidence="8 12" id="KW-0663">Pyridoxal phosphate</keyword>
<dbReference type="Gene3D" id="3.40.50.1100">
    <property type="match status" value="2"/>
</dbReference>
<comment type="caution">
    <text evidence="14">The sequence shown here is derived from an EMBL/GenBank/DDBJ whole genome shotgun (WGS) entry which is preliminary data.</text>
</comment>
<feature type="domain" description="Tryptophan synthase beta chain-like PALP" evidence="13">
    <location>
        <begin position="34"/>
        <end position="337"/>
    </location>
</feature>
<dbReference type="InterPro" id="IPR036052">
    <property type="entry name" value="TrpB-like_PALP_sf"/>
</dbReference>
<comment type="subunit">
    <text evidence="5 12">Tetramer of two alpha and two beta chains.</text>
</comment>
<dbReference type="NCBIfam" id="TIGR00263">
    <property type="entry name" value="trpB"/>
    <property type="match status" value="1"/>
</dbReference>
<evidence type="ECO:0000259" key="13">
    <source>
        <dbReference type="Pfam" id="PF00291"/>
    </source>
</evidence>
<evidence type="ECO:0000256" key="1">
    <source>
        <dbReference type="ARBA" id="ARBA00001933"/>
    </source>
</evidence>
<dbReference type="SUPFAM" id="SSF53686">
    <property type="entry name" value="Tryptophan synthase beta subunit-like PLP-dependent enzymes"/>
    <property type="match status" value="1"/>
</dbReference>
<evidence type="ECO:0000256" key="2">
    <source>
        <dbReference type="ARBA" id="ARBA00002786"/>
    </source>
</evidence>
<dbReference type="InterPro" id="IPR006654">
    <property type="entry name" value="Trp_synth_beta"/>
</dbReference>
<dbReference type="GO" id="GO:0005737">
    <property type="term" value="C:cytoplasm"/>
    <property type="evidence" value="ECO:0007669"/>
    <property type="project" value="TreeGrafter"/>
</dbReference>
<dbReference type="FunFam" id="3.40.50.1100:FF:000001">
    <property type="entry name" value="Tryptophan synthase beta chain"/>
    <property type="match status" value="1"/>
</dbReference>
<protein>
    <recommendedName>
        <fullName evidence="12">Tryptophan synthase beta chain</fullName>
        <ecNumber evidence="12">4.2.1.20</ecNumber>
    </recommendedName>
</protein>
<evidence type="ECO:0000256" key="5">
    <source>
        <dbReference type="ARBA" id="ARBA00011270"/>
    </source>
</evidence>
<dbReference type="Proteomes" id="UP000240739">
    <property type="component" value="Unassembled WGS sequence"/>
</dbReference>
<organism evidence="14 15">
    <name type="scientific">Paraconexibacter algicola</name>
    <dbReference type="NCBI Taxonomy" id="2133960"/>
    <lineage>
        <taxon>Bacteria</taxon>
        <taxon>Bacillati</taxon>
        <taxon>Actinomycetota</taxon>
        <taxon>Thermoleophilia</taxon>
        <taxon>Solirubrobacterales</taxon>
        <taxon>Paraconexibacteraceae</taxon>
        <taxon>Paraconexibacter</taxon>
    </lineage>
</organism>
<proteinExistence type="inferred from homology"/>
<name>A0A2T4UFT7_9ACTN</name>
<comment type="catalytic activity">
    <reaction evidence="11 12">
        <text>(1S,2R)-1-C-(indol-3-yl)glycerol 3-phosphate + L-serine = D-glyceraldehyde 3-phosphate + L-tryptophan + H2O</text>
        <dbReference type="Rhea" id="RHEA:10532"/>
        <dbReference type="ChEBI" id="CHEBI:15377"/>
        <dbReference type="ChEBI" id="CHEBI:33384"/>
        <dbReference type="ChEBI" id="CHEBI:57912"/>
        <dbReference type="ChEBI" id="CHEBI:58866"/>
        <dbReference type="ChEBI" id="CHEBI:59776"/>
        <dbReference type="EC" id="4.2.1.20"/>
    </reaction>
</comment>
<evidence type="ECO:0000256" key="3">
    <source>
        <dbReference type="ARBA" id="ARBA00004733"/>
    </source>
</evidence>
<keyword evidence="15" id="KW-1185">Reference proteome</keyword>
<evidence type="ECO:0000256" key="12">
    <source>
        <dbReference type="HAMAP-Rule" id="MF_00133"/>
    </source>
</evidence>
<evidence type="ECO:0000256" key="4">
    <source>
        <dbReference type="ARBA" id="ARBA00009982"/>
    </source>
</evidence>
<dbReference type="InterPro" id="IPR001926">
    <property type="entry name" value="TrpB-like_PALP"/>
</dbReference>
<dbReference type="PROSITE" id="PS00168">
    <property type="entry name" value="TRP_SYNTHASE_BETA"/>
    <property type="match status" value="1"/>
</dbReference>
<keyword evidence="6 12" id="KW-0028">Amino-acid biosynthesis</keyword>
<dbReference type="CDD" id="cd06446">
    <property type="entry name" value="Trp-synth_B"/>
    <property type="match status" value="1"/>
</dbReference>
<evidence type="ECO:0000313" key="14">
    <source>
        <dbReference type="EMBL" id="PTL56657.1"/>
    </source>
</evidence>
<gene>
    <name evidence="12 14" type="primary">trpB</name>
    <name evidence="14" type="ORF">C7Y72_14730</name>
</gene>
<dbReference type="EMBL" id="PYYB01000002">
    <property type="protein sequence ID" value="PTL56657.1"/>
    <property type="molecule type" value="Genomic_DNA"/>
</dbReference>
<keyword evidence="7 12" id="KW-0822">Tryptophan biosynthesis</keyword>
<dbReference type="OrthoDB" id="9766131at2"/>